<keyword evidence="7" id="KW-1185">Reference proteome</keyword>
<keyword evidence="4" id="KW-0804">Transcription</keyword>
<evidence type="ECO:0000313" key="6">
    <source>
        <dbReference type="EMBL" id="NDY93547.1"/>
    </source>
</evidence>
<dbReference type="InterPro" id="IPR036388">
    <property type="entry name" value="WH-like_DNA-bd_sf"/>
</dbReference>
<dbReference type="Gene3D" id="1.10.10.10">
    <property type="entry name" value="Winged helix-like DNA-binding domain superfamily/Winged helix DNA-binding domain"/>
    <property type="match status" value="1"/>
</dbReference>
<dbReference type="SUPFAM" id="SSF46785">
    <property type="entry name" value="Winged helix' DNA-binding domain"/>
    <property type="match status" value="1"/>
</dbReference>
<comment type="similarity">
    <text evidence="1">Belongs to the LysR transcriptional regulatory family.</text>
</comment>
<dbReference type="PANTHER" id="PTHR30126:SF5">
    <property type="entry name" value="HTH-TYPE TRANSCRIPTIONAL ACTIVATOR CMPR"/>
    <property type="match status" value="1"/>
</dbReference>
<evidence type="ECO:0000256" key="4">
    <source>
        <dbReference type="ARBA" id="ARBA00023163"/>
    </source>
</evidence>
<dbReference type="PANTHER" id="PTHR30126">
    <property type="entry name" value="HTH-TYPE TRANSCRIPTIONAL REGULATOR"/>
    <property type="match status" value="1"/>
</dbReference>
<feature type="domain" description="HTH lysR-type" evidence="5">
    <location>
        <begin position="4"/>
        <end position="61"/>
    </location>
</feature>
<dbReference type="Pfam" id="PF00126">
    <property type="entry name" value="HTH_1"/>
    <property type="match status" value="1"/>
</dbReference>
<sequence length="314" mass="34716">MKNITFRQLRVFVEVARHLSFVRAAEALHLTPPAVTMQVKELESALSLALFDRQGRKVSLTTAGEYYLVYAKRLLATLKDADDAMARLRKLETGLLSVGLVSTAKYFVPRLLARFRQEHPGVEVRLQVSANREQLVTLMTHGEVDLAIMGRPPRELDARAEPFAAHPHVFVAPPGHPLLRAGHAPAAALAQYPLLVRESASGTRALMDRFLAEHRVEPRIAMEMPSNETIKQAVMAGMGLSFLSLHTLGLELKAGEIELLAVEGTPVMRMWNVVHLSSRVLSPAAEAFRYFILEEGEAYLAAHDRPWLGAPPGT</sequence>
<dbReference type="PRINTS" id="PR00039">
    <property type="entry name" value="HTHLYSR"/>
</dbReference>
<proteinExistence type="inferred from homology"/>
<dbReference type="Proteomes" id="UP000484255">
    <property type="component" value="Unassembled WGS sequence"/>
</dbReference>
<dbReference type="InterPro" id="IPR005119">
    <property type="entry name" value="LysR_subst-bd"/>
</dbReference>
<reference evidence="6 7" key="1">
    <citation type="submission" date="2020-02" db="EMBL/GenBank/DDBJ databases">
        <title>Ideonella bacterium strain TBM-1.</title>
        <authorList>
            <person name="Chen W.-M."/>
        </authorList>
    </citation>
    <scope>NUCLEOTIDE SEQUENCE [LARGE SCALE GENOMIC DNA]</scope>
    <source>
        <strain evidence="6 7">TBM-1</strain>
    </source>
</reference>
<evidence type="ECO:0000256" key="1">
    <source>
        <dbReference type="ARBA" id="ARBA00009437"/>
    </source>
</evidence>
<dbReference type="RefSeq" id="WP_163459582.1">
    <property type="nucleotide sequence ID" value="NZ_JAAGOH010000039.1"/>
</dbReference>
<dbReference type="PROSITE" id="PS50931">
    <property type="entry name" value="HTH_LYSR"/>
    <property type="match status" value="1"/>
</dbReference>
<protein>
    <submittedName>
        <fullName evidence="6">LysR family transcriptional regulator</fullName>
    </submittedName>
</protein>
<dbReference type="SUPFAM" id="SSF53850">
    <property type="entry name" value="Periplasmic binding protein-like II"/>
    <property type="match status" value="1"/>
</dbReference>
<gene>
    <name evidence="6" type="ORF">G3A44_20355</name>
</gene>
<evidence type="ECO:0000313" key="7">
    <source>
        <dbReference type="Proteomes" id="UP000484255"/>
    </source>
</evidence>
<evidence type="ECO:0000259" key="5">
    <source>
        <dbReference type="PROSITE" id="PS50931"/>
    </source>
</evidence>
<keyword evidence="3" id="KW-0238">DNA-binding</keyword>
<dbReference type="GO" id="GO:0000976">
    <property type="term" value="F:transcription cis-regulatory region binding"/>
    <property type="evidence" value="ECO:0007669"/>
    <property type="project" value="TreeGrafter"/>
</dbReference>
<dbReference type="AlphaFoldDB" id="A0A7C9TNS0"/>
<organism evidence="6 7">
    <name type="scientific">Ideonella livida</name>
    <dbReference type="NCBI Taxonomy" id="2707176"/>
    <lineage>
        <taxon>Bacteria</taxon>
        <taxon>Pseudomonadati</taxon>
        <taxon>Pseudomonadota</taxon>
        <taxon>Betaproteobacteria</taxon>
        <taxon>Burkholderiales</taxon>
        <taxon>Sphaerotilaceae</taxon>
        <taxon>Ideonella</taxon>
    </lineage>
</organism>
<dbReference type="InterPro" id="IPR000847">
    <property type="entry name" value="LysR_HTH_N"/>
</dbReference>
<dbReference type="CDD" id="cd08419">
    <property type="entry name" value="PBP2_CbbR_RubisCO_like"/>
    <property type="match status" value="1"/>
</dbReference>
<evidence type="ECO:0000256" key="3">
    <source>
        <dbReference type="ARBA" id="ARBA00023125"/>
    </source>
</evidence>
<name>A0A7C9TNS0_9BURK</name>
<dbReference type="InterPro" id="IPR036390">
    <property type="entry name" value="WH_DNA-bd_sf"/>
</dbReference>
<dbReference type="GO" id="GO:0003700">
    <property type="term" value="F:DNA-binding transcription factor activity"/>
    <property type="evidence" value="ECO:0007669"/>
    <property type="project" value="InterPro"/>
</dbReference>
<dbReference type="FunFam" id="1.10.10.10:FF:000001">
    <property type="entry name" value="LysR family transcriptional regulator"/>
    <property type="match status" value="1"/>
</dbReference>
<dbReference type="Gene3D" id="3.40.190.290">
    <property type="match status" value="1"/>
</dbReference>
<comment type="caution">
    <text evidence="6">The sequence shown here is derived from an EMBL/GenBank/DDBJ whole genome shotgun (WGS) entry which is preliminary data.</text>
</comment>
<dbReference type="EMBL" id="JAAGOH010000039">
    <property type="protein sequence ID" value="NDY93547.1"/>
    <property type="molecule type" value="Genomic_DNA"/>
</dbReference>
<keyword evidence="2" id="KW-0805">Transcription regulation</keyword>
<evidence type="ECO:0000256" key="2">
    <source>
        <dbReference type="ARBA" id="ARBA00023015"/>
    </source>
</evidence>
<dbReference type="Pfam" id="PF03466">
    <property type="entry name" value="LysR_substrate"/>
    <property type="match status" value="1"/>
</dbReference>
<accession>A0A7C9TNS0</accession>